<dbReference type="EMBL" id="FOMW01000001">
    <property type="protein sequence ID" value="SFD46341.1"/>
    <property type="molecule type" value="Genomic_DNA"/>
</dbReference>
<organism evidence="2 3">
    <name type="scientific">Sulfitobacter brevis</name>
    <dbReference type="NCBI Taxonomy" id="74348"/>
    <lineage>
        <taxon>Bacteria</taxon>
        <taxon>Pseudomonadati</taxon>
        <taxon>Pseudomonadota</taxon>
        <taxon>Alphaproteobacteria</taxon>
        <taxon>Rhodobacterales</taxon>
        <taxon>Roseobacteraceae</taxon>
        <taxon>Sulfitobacter</taxon>
    </lineage>
</organism>
<accession>A0A1I1SIS8</accession>
<evidence type="ECO:0000313" key="3">
    <source>
        <dbReference type="Proteomes" id="UP000198977"/>
    </source>
</evidence>
<dbReference type="InterPro" id="IPR022742">
    <property type="entry name" value="Hydrolase_4"/>
</dbReference>
<evidence type="ECO:0000259" key="1">
    <source>
        <dbReference type="Pfam" id="PF12146"/>
    </source>
</evidence>
<proteinExistence type="predicted"/>
<feature type="domain" description="Serine aminopeptidase S33" evidence="1">
    <location>
        <begin position="42"/>
        <end position="295"/>
    </location>
</feature>
<protein>
    <submittedName>
        <fullName evidence="2">Lysophospholipase</fullName>
    </submittedName>
</protein>
<reference evidence="2 3" key="1">
    <citation type="submission" date="2016-10" db="EMBL/GenBank/DDBJ databases">
        <authorList>
            <person name="de Groot N.N."/>
        </authorList>
    </citation>
    <scope>NUCLEOTIDE SEQUENCE [LARGE SCALE GENOMIC DNA]</scope>
    <source>
        <strain evidence="2 3">DSM 11443</strain>
    </source>
</reference>
<dbReference type="InterPro" id="IPR029058">
    <property type="entry name" value="AB_hydrolase_fold"/>
</dbReference>
<dbReference type="OrthoDB" id="9788260at2"/>
<dbReference type="Proteomes" id="UP000198977">
    <property type="component" value="Unassembled WGS sequence"/>
</dbReference>
<dbReference type="STRING" id="74348.SAMN04488523_10151"/>
<dbReference type="AlphaFoldDB" id="A0A1I1SIS8"/>
<evidence type="ECO:0000313" key="2">
    <source>
        <dbReference type="EMBL" id="SFD46341.1"/>
    </source>
</evidence>
<dbReference type="RefSeq" id="WP_093921825.1">
    <property type="nucleotide sequence ID" value="NZ_FOMW01000001.1"/>
</dbReference>
<sequence length="315" mass="34510">MQISPAPLFTDIKPGPEDGAAYWLQTSDGKRIRVGHWQPKGAKGTVLLFPGRTEYIEKYGFCAAELAARGLATFAVDWRGQGLSDRLTENPLIGHVDLFQDYQKDVGAMVRAARELGLPRPFFLLAHSMGGAIGLRAVMEGLPVKAAAFSGPMWGIRMAPHLRQLAWALTRLMPHVGRGLSLPPGTKIQPYPVTEPFENNMLTTDTQMYSMMRDQVTAHPELGLGGPSYVWLGEALAETAHLASRAAPNLPCVTFVGSNERIVDMTRIQSRMGKWAGGRLGIIPSGEHEVLLEQDALRRPIFDALEKLFLGTVTN</sequence>
<dbReference type="Gene3D" id="3.40.50.1820">
    <property type="entry name" value="alpha/beta hydrolase"/>
    <property type="match status" value="1"/>
</dbReference>
<dbReference type="SUPFAM" id="SSF53474">
    <property type="entry name" value="alpha/beta-Hydrolases"/>
    <property type="match status" value="1"/>
</dbReference>
<dbReference type="Pfam" id="PF12146">
    <property type="entry name" value="Hydrolase_4"/>
    <property type="match status" value="1"/>
</dbReference>
<dbReference type="InterPro" id="IPR051044">
    <property type="entry name" value="MAG_DAG_Lipase"/>
</dbReference>
<dbReference type="PANTHER" id="PTHR11614">
    <property type="entry name" value="PHOSPHOLIPASE-RELATED"/>
    <property type="match status" value="1"/>
</dbReference>
<gene>
    <name evidence="2" type="ORF">SAMN04488523_10151</name>
</gene>
<name>A0A1I1SIS8_9RHOB</name>
<keyword evidence="3" id="KW-1185">Reference proteome</keyword>